<evidence type="ECO:0000313" key="3">
    <source>
        <dbReference type="Proteomes" id="UP000248764"/>
    </source>
</evidence>
<proteinExistence type="predicted"/>
<feature type="region of interest" description="Disordered" evidence="1">
    <location>
        <begin position="97"/>
        <end position="124"/>
    </location>
</feature>
<dbReference type="Proteomes" id="UP000248764">
    <property type="component" value="Unassembled WGS sequence"/>
</dbReference>
<sequence length="124" mass="12563">MKRSSIIEVAAMAAILSVGPAAPNAFGATDAGSAGPAGESATEFSRCMREQGLDDFPDAHVGENGLVQLDRDGSWVDPFSAGYLAALEECGGVLPDATTLPGRVEPPAPEPPSLPSFAAPEVPA</sequence>
<dbReference type="EMBL" id="POTW01000048">
    <property type="protein sequence ID" value="PZF81940.1"/>
    <property type="molecule type" value="Genomic_DNA"/>
</dbReference>
<reference evidence="2 3" key="1">
    <citation type="submission" date="2018-01" db="EMBL/GenBank/DDBJ databases">
        <title>Draft genome sequence of Jiangella sp. GTF31.</title>
        <authorList>
            <person name="Sahin N."/>
            <person name="Ay H."/>
            <person name="Saygin H."/>
        </authorList>
    </citation>
    <scope>NUCLEOTIDE SEQUENCE [LARGE SCALE GENOMIC DNA]</scope>
    <source>
        <strain evidence="2 3">GTF31</strain>
    </source>
</reference>
<protein>
    <submittedName>
        <fullName evidence="2">Uncharacterized protein</fullName>
    </submittedName>
</protein>
<feature type="compositionally biased region" description="Pro residues" evidence="1">
    <location>
        <begin position="104"/>
        <end position="114"/>
    </location>
</feature>
<evidence type="ECO:0000256" key="1">
    <source>
        <dbReference type="SAM" id="MobiDB-lite"/>
    </source>
</evidence>
<evidence type="ECO:0000313" key="2">
    <source>
        <dbReference type="EMBL" id="PZF81940.1"/>
    </source>
</evidence>
<feature type="compositionally biased region" description="Low complexity" evidence="1">
    <location>
        <begin position="115"/>
        <end position="124"/>
    </location>
</feature>
<organism evidence="2 3">
    <name type="scientific">Jiangella anatolica</name>
    <dbReference type="NCBI Taxonomy" id="2670374"/>
    <lineage>
        <taxon>Bacteria</taxon>
        <taxon>Bacillati</taxon>
        <taxon>Actinomycetota</taxon>
        <taxon>Actinomycetes</taxon>
        <taxon>Jiangellales</taxon>
        <taxon>Jiangellaceae</taxon>
        <taxon>Jiangella</taxon>
    </lineage>
</organism>
<gene>
    <name evidence="2" type="ORF">C1I92_19130</name>
</gene>
<accession>A0A2W2B9T0</accession>
<dbReference type="AlphaFoldDB" id="A0A2W2B9T0"/>
<name>A0A2W2B9T0_9ACTN</name>
<keyword evidence="3" id="KW-1185">Reference proteome</keyword>
<comment type="caution">
    <text evidence="2">The sequence shown here is derived from an EMBL/GenBank/DDBJ whole genome shotgun (WGS) entry which is preliminary data.</text>
</comment>